<keyword evidence="3" id="KW-1133">Transmembrane helix</keyword>
<dbReference type="AlphaFoldDB" id="A0A0G0GNB2"/>
<evidence type="ECO:0000259" key="4">
    <source>
        <dbReference type="PROSITE" id="PS50853"/>
    </source>
</evidence>
<dbReference type="SUPFAM" id="SSF49363">
    <property type="entry name" value="Purple acid phosphatase, N-terminal domain"/>
    <property type="match status" value="2"/>
</dbReference>
<proteinExistence type="predicted"/>
<evidence type="ECO:0000256" key="1">
    <source>
        <dbReference type="ARBA" id="ARBA00022729"/>
    </source>
</evidence>
<dbReference type="Proteomes" id="UP000034140">
    <property type="component" value="Unassembled WGS sequence"/>
</dbReference>
<name>A0A0G0GNB2_9BACT</name>
<dbReference type="EMBL" id="LBRE01000001">
    <property type="protein sequence ID" value="KKP93082.1"/>
    <property type="molecule type" value="Genomic_DNA"/>
</dbReference>
<dbReference type="PROSITE" id="PS50853">
    <property type="entry name" value="FN3"/>
    <property type="match status" value="1"/>
</dbReference>
<evidence type="ECO:0000313" key="5">
    <source>
        <dbReference type="EMBL" id="KKP93082.1"/>
    </source>
</evidence>
<dbReference type="InterPro" id="IPR008963">
    <property type="entry name" value="Purple_acid_Pase-like_N"/>
</dbReference>
<keyword evidence="1" id="KW-0732">Signal</keyword>
<comment type="caution">
    <text evidence="5">The sequence shown here is derived from an EMBL/GenBank/DDBJ whole genome shotgun (WGS) entry which is preliminary data.</text>
</comment>
<reference evidence="5 6" key="1">
    <citation type="journal article" date="2015" name="Nature">
        <title>rRNA introns, odd ribosomes, and small enigmatic genomes across a large radiation of phyla.</title>
        <authorList>
            <person name="Brown C.T."/>
            <person name="Hug L.A."/>
            <person name="Thomas B.C."/>
            <person name="Sharon I."/>
            <person name="Castelle C.J."/>
            <person name="Singh A."/>
            <person name="Wilkins M.J."/>
            <person name="Williams K.H."/>
            <person name="Banfield J.F."/>
        </authorList>
    </citation>
    <scope>NUCLEOTIDE SEQUENCE [LARGE SCALE GENOMIC DNA]</scope>
</reference>
<feature type="transmembrane region" description="Helical" evidence="3">
    <location>
        <begin position="88"/>
        <end position="106"/>
    </location>
</feature>
<dbReference type="InterPro" id="IPR015914">
    <property type="entry name" value="PAPs_N"/>
</dbReference>
<dbReference type="InterPro" id="IPR039331">
    <property type="entry name" value="PAPs-like"/>
</dbReference>
<dbReference type="GO" id="GO:0046872">
    <property type="term" value="F:metal ion binding"/>
    <property type="evidence" value="ECO:0007669"/>
    <property type="project" value="InterPro"/>
</dbReference>
<organism evidence="5 6">
    <name type="scientific">candidate division WS6 bacterium GW2011_GWC1_36_11</name>
    <dbReference type="NCBI Taxonomy" id="1619090"/>
    <lineage>
        <taxon>Bacteria</taxon>
        <taxon>Candidatus Dojkabacteria</taxon>
    </lineage>
</organism>
<evidence type="ECO:0000256" key="2">
    <source>
        <dbReference type="SAM" id="Coils"/>
    </source>
</evidence>
<feature type="transmembrane region" description="Helical" evidence="3">
    <location>
        <begin position="6"/>
        <end position="27"/>
    </location>
</feature>
<dbReference type="PANTHER" id="PTHR22953:SF153">
    <property type="entry name" value="PURPLE ACID PHOSPHATASE"/>
    <property type="match status" value="1"/>
</dbReference>
<gene>
    <name evidence="5" type="ORF">UR96_C0001G0023</name>
</gene>
<dbReference type="InterPro" id="IPR013783">
    <property type="entry name" value="Ig-like_fold"/>
</dbReference>
<accession>A0A0G0GNB2</accession>
<keyword evidence="3" id="KW-0472">Membrane</keyword>
<protein>
    <recommendedName>
        <fullName evidence="4">Fibronectin type-III domain-containing protein</fullName>
    </recommendedName>
</protein>
<dbReference type="Gene3D" id="2.60.40.380">
    <property type="entry name" value="Purple acid phosphatase-like, N-terminal"/>
    <property type="match status" value="1"/>
</dbReference>
<feature type="coiled-coil region" evidence="2">
    <location>
        <begin position="31"/>
        <end position="65"/>
    </location>
</feature>
<keyword evidence="3" id="KW-0812">Transmembrane</keyword>
<sequence>MDTIPPVFWMIIVSVLTIMVCLILYYVAMLIKETKTTVADARDTMKQATKMLQQLELIVNDVQSSVSTIRGTVEEVNQSILAPIRNNILTLIILLVGLPLLVYASYQVVQIATKASADTEPKNVLLTNLTTSSVTLTWTTDSQTRGTVATVKSGTEGTPVIDTRGNTKRYTHFVELTGLEPNTSYSFVITSESTKYSETTDGNKYTFKTAAITADTPTPNPIHGSVDNVSGDDVIVFATLKDKSVYPVSATMPSGGNWIMDLSAFRKVSDNSLVISNNNTNLVLVVISSTDKGDVLSGSYSELFDSNGKLKSTQSFNIGSNAQLYSYFPNTSMLMAEATVVDKDPVVVVPDPVVEEPVVEEPTTDGRVFRLVNDLSWEDMVIAGGLTWPYGASTVQVTNLTDTGFSVIWASKDSEQGYINYGTSSSDLSSQANDERDGVTNRGEYYIHSVSVSRLQPEMKYYFEIISGTNTYDNSGKQYTATTFATLSTPPSYVSITGTTSNMPESNEGIIIAYIKDIDGTGTSGQAGLISTVMDESGKWILSIADSRSADGSEYFEYTSSDSMYFDILSTISSFTPVSVSMNGITSKDIGIAISDSEATTTVSKLSNYGVI</sequence>
<dbReference type="InterPro" id="IPR003961">
    <property type="entry name" value="FN3_dom"/>
</dbReference>
<feature type="domain" description="Fibronectin type-III" evidence="4">
    <location>
        <begin position="120"/>
        <end position="212"/>
    </location>
</feature>
<evidence type="ECO:0000256" key="3">
    <source>
        <dbReference type="SAM" id="Phobius"/>
    </source>
</evidence>
<dbReference type="Pfam" id="PF16656">
    <property type="entry name" value="Pur_ac_phosph_N"/>
    <property type="match status" value="2"/>
</dbReference>
<dbReference type="GO" id="GO:0003993">
    <property type="term" value="F:acid phosphatase activity"/>
    <property type="evidence" value="ECO:0007669"/>
    <property type="project" value="InterPro"/>
</dbReference>
<dbReference type="Gene3D" id="2.60.40.10">
    <property type="entry name" value="Immunoglobulins"/>
    <property type="match status" value="1"/>
</dbReference>
<dbReference type="SMART" id="SM00060">
    <property type="entry name" value="FN3"/>
    <property type="match status" value="2"/>
</dbReference>
<dbReference type="PANTHER" id="PTHR22953">
    <property type="entry name" value="ACID PHOSPHATASE RELATED"/>
    <property type="match status" value="1"/>
</dbReference>
<dbReference type="CDD" id="cd00063">
    <property type="entry name" value="FN3"/>
    <property type="match status" value="1"/>
</dbReference>
<evidence type="ECO:0000313" key="6">
    <source>
        <dbReference type="Proteomes" id="UP000034140"/>
    </source>
</evidence>
<keyword evidence="2" id="KW-0175">Coiled coil</keyword>